<dbReference type="Gene3D" id="3.10.10.10">
    <property type="entry name" value="HIV Type 1 Reverse Transcriptase, subunit A, domain 1"/>
    <property type="match status" value="1"/>
</dbReference>
<dbReference type="AlphaFoldDB" id="A0A371F6F9"/>
<keyword evidence="5" id="KW-1185">Reference proteome</keyword>
<dbReference type="Proteomes" id="UP000257109">
    <property type="component" value="Unassembled WGS sequence"/>
</dbReference>
<dbReference type="InterPro" id="IPR043128">
    <property type="entry name" value="Rev_trsase/Diguanyl_cyclase"/>
</dbReference>
<dbReference type="OrthoDB" id="541843at2759"/>
<dbReference type="SUPFAM" id="SSF56672">
    <property type="entry name" value="DNA/RNA polymerases"/>
    <property type="match status" value="1"/>
</dbReference>
<dbReference type="InterPro" id="IPR021109">
    <property type="entry name" value="Peptidase_aspartic_dom_sf"/>
</dbReference>
<dbReference type="InterPro" id="IPR041577">
    <property type="entry name" value="RT_RNaseH_2"/>
</dbReference>
<dbReference type="InterPro" id="IPR043502">
    <property type="entry name" value="DNA/RNA_pol_sf"/>
</dbReference>
<dbReference type="PANTHER" id="PTHR33064:SF39">
    <property type="match status" value="1"/>
</dbReference>
<dbReference type="FunFam" id="3.10.20.370:FF:000001">
    <property type="entry name" value="Retrovirus-related Pol polyprotein from transposon 17.6-like protein"/>
    <property type="match status" value="1"/>
</dbReference>
<feature type="domain" description="Reverse transcriptase/retrotransposon-derived protein RNase H-like" evidence="3">
    <location>
        <begin position="711"/>
        <end position="808"/>
    </location>
</feature>
<dbReference type="Pfam" id="PF17919">
    <property type="entry name" value="RT_RNaseH_2"/>
    <property type="match status" value="1"/>
</dbReference>
<evidence type="ECO:0000313" key="4">
    <source>
        <dbReference type="EMBL" id="RDX73881.1"/>
    </source>
</evidence>
<feature type="region of interest" description="Disordered" evidence="1">
    <location>
        <begin position="276"/>
        <end position="352"/>
    </location>
</feature>
<dbReference type="CDD" id="cd01647">
    <property type="entry name" value="RT_LTR"/>
    <property type="match status" value="1"/>
</dbReference>
<feature type="compositionally biased region" description="Polar residues" evidence="1">
    <location>
        <begin position="331"/>
        <end position="342"/>
    </location>
</feature>
<accession>A0A371F6F9</accession>
<feature type="domain" description="Reverse transcriptase" evidence="2">
    <location>
        <begin position="491"/>
        <end position="645"/>
    </location>
</feature>
<protein>
    <submittedName>
        <fullName evidence="4">Retrovirus-related Pol polyprotein</fullName>
    </submittedName>
</protein>
<comment type="caution">
    <text evidence="4">The sequence shown here is derived from an EMBL/GenBank/DDBJ whole genome shotgun (WGS) entry which is preliminary data.</text>
</comment>
<feature type="non-terminal residue" evidence="4">
    <location>
        <position position="1"/>
    </location>
</feature>
<gene>
    <name evidence="4" type="primary">pol</name>
    <name evidence="4" type="ORF">CR513_46441</name>
</gene>
<dbReference type="CDD" id="cd00303">
    <property type="entry name" value="retropepsin_like"/>
    <property type="match status" value="1"/>
</dbReference>
<name>A0A371F6F9_MUCPR</name>
<evidence type="ECO:0000256" key="1">
    <source>
        <dbReference type="SAM" id="MobiDB-lite"/>
    </source>
</evidence>
<evidence type="ECO:0000259" key="2">
    <source>
        <dbReference type="Pfam" id="PF00078"/>
    </source>
</evidence>
<reference evidence="4" key="1">
    <citation type="submission" date="2018-05" db="EMBL/GenBank/DDBJ databases">
        <title>Draft genome of Mucuna pruriens seed.</title>
        <authorList>
            <person name="Nnadi N.E."/>
            <person name="Vos R."/>
            <person name="Hasami M.H."/>
            <person name="Devisetty U.K."/>
            <person name="Aguiy J.C."/>
        </authorList>
    </citation>
    <scope>NUCLEOTIDE SEQUENCE [LARGE SCALE GENOMIC DNA]</scope>
    <source>
        <strain evidence="4">JCA_2017</strain>
    </source>
</reference>
<dbReference type="Pfam" id="PF00078">
    <property type="entry name" value="RVT_1"/>
    <property type="match status" value="1"/>
</dbReference>
<evidence type="ECO:0000313" key="5">
    <source>
        <dbReference type="Proteomes" id="UP000257109"/>
    </source>
</evidence>
<dbReference type="Gene3D" id="3.30.70.270">
    <property type="match status" value="2"/>
</dbReference>
<proteinExistence type="predicted"/>
<dbReference type="Gene3D" id="2.40.70.10">
    <property type="entry name" value="Acid Proteases"/>
    <property type="match status" value="1"/>
</dbReference>
<sequence length="832" mass="93706">MTPPIIPNLQINSINVMPASIYKSLNFGDLETTGLSIQLANRSIVQPLGVLVQVNELIFPPDFYVLDMEDETSGKGSTFIVGRPFLITARTKIDVHAGMLSMEFGDTLVQFNIFEAMKHPTEDHSLFGIDLLDEIVKEYLQLNSSSEDIEKFAENADESSCLGVADEEADHEEVQDLPNSEDNHSDIADLAFEVELSELLDQVYNQEHSECTNDAEIKVAEAEKSSFAQLATIFTAEIESARESQVKEEIKVNSAEESNSRADTLVETVSTKEDQTQAGIEINVPSGSDSEGVLEANADSNPTRTEVAKSSRPNQPRAKIMSAHLVPRQDQVGQTDPSSVTEKSPLLPPPMELKTLPSHLKYAYLDREQQLPVIIANNLHQEQEDKLLEVLKQHKKAIGWKLADLPSINPSICMHRILMEEEIKPIRQQQRRLNPTLLDVVKKEVTKLLAVGIIYPISDSQWVSPVQVVPKKSGMTVMKNQQDELVPTRIQNSWRVCIDYRRLNLATRKDHFPLPFIDQILEKLAGKSHYFFLDGFSSYMQIYIASEDQHKKTFTCPFGTFAYTCMPFGLCNAPSTFQRCMMSIFSDLLQDCMEVFMDDFTVYADSFEACLNNLSKVLKRCTNTNLVLNFEICHFMVTEGIVLGHLVSNRGIEVDKAKIDIITSLPNPTSVREVRFFLRHAGFYRRFIKNFSKLALPLSKLLQKDVEFNFDQPCIEAFQELKSRLTSAPILQAPNWDLPFELMCDASNSALRAVLGQRAGVGQPVHVISYASRTMDPGQQNYTTTEKEILAIVFALDKFRSYLLGSKILMFSDHAALGYLLEKIDAKPRLIR</sequence>
<evidence type="ECO:0000259" key="3">
    <source>
        <dbReference type="Pfam" id="PF17919"/>
    </source>
</evidence>
<dbReference type="CDD" id="cd09274">
    <property type="entry name" value="RNase_HI_RT_Ty3"/>
    <property type="match status" value="1"/>
</dbReference>
<dbReference type="InterPro" id="IPR051320">
    <property type="entry name" value="Viral_Replic_Matur_Polypro"/>
</dbReference>
<dbReference type="InterPro" id="IPR000477">
    <property type="entry name" value="RT_dom"/>
</dbReference>
<dbReference type="PANTHER" id="PTHR33064">
    <property type="entry name" value="POL PROTEIN"/>
    <property type="match status" value="1"/>
</dbReference>
<dbReference type="FunFam" id="3.30.70.270:FF:000020">
    <property type="entry name" value="Transposon Tf2-6 polyprotein-like Protein"/>
    <property type="match status" value="1"/>
</dbReference>
<dbReference type="EMBL" id="QJKJ01010369">
    <property type="protein sequence ID" value="RDX73881.1"/>
    <property type="molecule type" value="Genomic_DNA"/>
</dbReference>
<organism evidence="4 5">
    <name type="scientific">Mucuna pruriens</name>
    <name type="common">Velvet bean</name>
    <name type="synonym">Dolichos pruriens</name>
    <dbReference type="NCBI Taxonomy" id="157652"/>
    <lineage>
        <taxon>Eukaryota</taxon>
        <taxon>Viridiplantae</taxon>
        <taxon>Streptophyta</taxon>
        <taxon>Embryophyta</taxon>
        <taxon>Tracheophyta</taxon>
        <taxon>Spermatophyta</taxon>
        <taxon>Magnoliopsida</taxon>
        <taxon>eudicotyledons</taxon>
        <taxon>Gunneridae</taxon>
        <taxon>Pentapetalae</taxon>
        <taxon>rosids</taxon>
        <taxon>fabids</taxon>
        <taxon>Fabales</taxon>
        <taxon>Fabaceae</taxon>
        <taxon>Papilionoideae</taxon>
        <taxon>50 kb inversion clade</taxon>
        <taxon>NPAAA clade</taxon>
        <taxon>indigoferoid/millettioid clade</taxon>
        <taxon>Phaseoleae</taxon>
        <taxon>Mucuna</taxon>
    </lineage>
</organism>